<dbReference type="RefSeq" id="WP_189759579.1">
    <property type="nucleotide sequence ID" value="NZ_CAWPOC010000212.1"/>
</dbReference>
<dbReference type="EMBL" id="CP133647">
    <property type="protein sequence ID" value="WNH02525.1"/>
    <property type="molecule type" value="Genomic_DNA"/>
</dbReference>
<evidence type="ECO:0000313" key="1">
    <source>
        <dbReference type="EMBL" id="WNH02525.1"/>
    </source>
</evidence>
<evidence type="ECO:0000313" key="2">
    <source>
        <dbReference type="Proteomes" id="UP001300348"/>
    </source>
</evidence>
<sequence length="153" mass="17139">MNTDTHKAILHTAFTTGQKDSSVIEAKFHRNISHMIAEPEPWFKNVPSGSRDFARIRAFALFNPILNEIIAERQARPAQPYHSETLIRQYAETLRHDVSRPDGLAHAGYQVDKVLLTGATGYIHQILRYLIGIGFLPAALSKSSNMEAVSWNG</sequence>
<gene>
    <name evidence="1" type="ORF">QL112_001945</name>
</gene>
<dbReference type="Proteomes" id="UP001300348">
    <property type="component" value="Chromosome"/>
</dbReference>
<accession>A0ABY9XIY0</accession>
<reference evidence="1 2" key="1">
    <citation type="journal article" date="2023" name="Access Microbiol">
        <title>The genome of a steinernematid-associated Pseudomonas piscis bacterium encodes the biosynthesis of insect toxins.</title>
        <authorList>
            <person name="Awori R.M."/>
            <person name="Hendre P."/>
            <person name="Amugune N.O."/>
        </authorList>
    </citation>
    <scope>NUCLEOTIDE SEQUENCE [LARGE SCALE GENOMIC DNA]</scope>
    <source>
        <strain evidence="1 2">97</strain>
    </source>
</reference>
<keyword evidence="2" id="KW-1185">Reference proteome</keyword>
<organism evidence="1 2">
    <name type="scientific">Xenorhabdus griffiniae</name>
    <dbReference type="NCBI Taxonomy" id="351672"/>
    <lineage>
        <taxon>Bacteria</taxon>
        <taxon>Pseudomonadati</taxon>
        <taxon>Pseudomonadota</taxon>
        <taxon>Gammaproteobacteria</taxon>
        <taxon>Enterobacterales</taxon>
        <taxon>Morganellaceae</taxon>
        <taxon>Xenorhabdus</taxon>
    </lineage>
</organism>
<protein>
    <submittedName>
        <fullName evidence="1">Uncharacterized protein</fullName>
    </submittedName>
</protein>
<dbReference type="GeneID" id="88854280"/>
<name>A0ABY9XIY0_9GAMM</name>
<proteinExistence type="predicted"/>